<name>A0A067QJ64_9AGAM</name>
<dbReference type="PANTHER" id="PTHR18934">
    <property type="entry name" value="ATP-DEPENDENT RNA HELICASE"/>
    <property type="match status" value="1"/>
</dbReference>
<protein>
    <recommendedName>
        <fullName evidence="14">P-loop containing nucleoside triphosphate hydrolase protein</fullName>
    </recommendedName>
</protein>
<feature type="region of interest" description="Disordered" evidence="8">
    <location>
        <begin position="1316"/>
        <end position="1376"/>
    </location>
</feature>
<dbReference type="Pfam" id="PF00270">
    <property type="entry name" value="DEAD"/>
    <property type="match status" value="1"/>
</dbReference>
<evidence type="ECO:0000256" key="2">
    <source>
        <dbReference type="ARBA" id="ARBA00022801"/>
    </source>
</evidence>
<dbReference type="SMART" id="SM00847">
    <property type="entry name" value="HA2"/>
    <property type="match status" value="1"/>
</dbReference>
<accession>A0A067QJ64</accession>
<dbReference type="CDD" id="cd00048">
    <property type="entry name" value="DSRM_SF"/>
    <property type="match status" value="1"/>
</dbReference>
<dbReference type="OrthoDB" id="28053at2759"/>
<dbReference type="Gene3D" id="3.40.50.300">
    <property type="entry name" value="P-loop containing nucleotide triphosphate hydrolases"/>
    <property type="match status" value="2"/>
</dbReference>
<dbReference type="Pfam" id="PF04408">
    <property type="entry name" value="WHD_HA2"/>
    <property type="match status" value="1"/>
</dbReference>
<evidence type="ECO:0000256" key="6">
    <source>
        <dbReference type="ARBA" id="ARBA00060772"/>
    </source>
</evidence>
<dbReference type="FunFam" id="1.20.120.1080:FF:000002">
    <property type="entry name" value="Putative ATP-dependent RNA helicase DHX36"/>
    <property type="match status" value="1"/>
</dbReference>
<feature type="region of interest" description="Disordered" evidence="8">
    <location>
        <begin position="1262"/>
        <end position="1298"/>
    </location>
</feature>
<dbReference type="GO" id="GO:0004386">
    <property type="term" value="F:helicase activity"/>
    <property type="evidence" value="ECO:0007669"/>
    <property type="project" value="UniProtKB-KW"/>
</dbReference>
<dbReference type="InterPro" id="IPR048333">
    <property type="entry name" value="HA2_WH"/>
</dbReference>
<dbReference type="InterPro" id="IPR014720">
    <property type="entry name" value="dsRBD_dom"/>
</dbReference>
<feature type="compositionally biased region" description="Basic and acidic residues" evidence="8">
    <location>
        <begin position="36"/>
        <end position="46"/>
    </location>
</feature>
<feature type="domain" description="DRBM" evidence="9">
    <location>
        <begin position="180"/>
        <end position="250"/>
    </location>
</feature>
<feature type="region of interest" description="Disordered" evidence="8">
    <location>
        <begin position="1"/>
        <end position="148"/>
    </location>
</feature>
<dbReference type="Pfam" id="PF00271">
    <property type="entry name" value="Helicase_C"/>
    <property type="match status" value="1"/>
</dbReference>
<dbReference type="SMART" id="SM00487">
    <property type="entry name" value="DEXDc"/>
    <property type="match status" value="1"/>
</dbReference>
<dbReference type="GO" id="GO:0003723">
    <property type="term" value="F:RNA binding"/>
    <property type="evidence" value="ECO:0007669"/>
    <property type="project" value="UniProtKB-UniRule"/>
</dbReference>
<keyword evidence="2" id="KW-0378">Hydrolase</keyword>
<dbReference type="PROSITE" id="PS51194">
    <property type="entry name" value="HELICASE_CTER"/>
    <property type="match status" value="1"/>
</dbReference>
<evidence type="ECO:0000256" key="8">
    <source>
        <dbReference type="SAM" id="MobiDB-lite"/>
    </source>
</evidence>
<dbReference type="Gene3D" id="1.20.120.1080">
    <property type="match status" value="1"/>
</dbReference>
<organism evidence="12 13">
    <name type="scientific">Jaapia argillacea MUCL 33604</name>
    <dbReference type="NCBI Taxonomy" id="933084"/>
    <lineage>
        <taxon>Eukaryota</taxon>
        <taxon>Fungi</taxon>
        <taxon>Dikarya</taxon>
        <taxon>Basidiomycota</taxon>
        <taxon>Agaricomycotina</taxon>
        <taxon>Agaricomycetes</taxon>
        <taxon>Agaricomycetidae</taxon>
        <taxon>Jaapiales</taxon>
        <taxon>Jaapiaceae</taxon>
        <taxon>Jaapia</taxon>
    </lineage>
</organism>
<dbReference type="Proteomes" id="UP000027265">
    <property type="component" value="Unassembled WGS sequence"/>
</dbReference>
<feature type="domain" description="Helicase ATP-binding" evidence="10">
    <location>
        <begin position="482"/>
        <end position="666"/>
    </location>
</feature>
<feature type="compositionally biased region" description="Polar residues" evidence="8">
    <location>
        <begin position="1360"/>
        <end position="1370"/>
    </location>
</feature>
<reference evidence="13" key="1">
    <citation type="journal article" date="2014" name="Proc. Natl. Acad. Sci. U.S.A.">
        <title>Extensive sampling of basidiomycete genomes demonstrates inadequacy of the white-rot/brown-rot paradigm for wood decay fungi.</title>
        <authorList>
            <person name="Riley R."/>
            <person name="Salamov A.A."/>
            <person name="Brown D.W."/>
            <person name="Nagy L.G."/>
            <person name="Floudas D."/>
            <person name="Held B.W."/>
            <person name="Levasseur A."/>
            <person name="Lombard V."/>
            <person name="Morin E."/>
            <person name="Otillar R."/>
            <person name="Lindquist E.A."/>
            <person name="Sun H."/>
            <person name="LaButti K.M."/>
            <person name="Schmutz J."/>
            <person name="Jabbour D."/>
            <person name="Luo H."/>
            <person name="Baker S.E."/>
            <person name="Pisabarro A.G."/>
            <person name="Walton J.D."/>
            <person name="Blanchette R.A."/>
            <person name="Henrissat B."/>
            <person name="Martin F."/>
            <person name="Cullen D."/>
            <person name="Hibbett D.S."/>
            <person name="Grigoriev I.V."/>
        </authorList>
    </citation>
    <scope>NUCLEOTIDE SEQUENCE [LARGE SCALE GENOMIC DNA]</scope>
    <source>
        <strain evidence="13">MUCL 33604</strain>
    </source>
</reference>
<dbReference type="SUPFAM" id="SSF54768">
    <property type="entry name" value="dsRNA-binding domain-like"/>
    <property type="match status" value="1"/>
</dbReference>
<dbReference type="EMBL" id="KL197710">
    <property type="protein sequence ID" value="KDQ63552.1"/>
    <property type="molecule type" value="Genomic_DNA"/>
</dbReference>
<evidence type="ECO:0000259" key="10">
    <source>
        <dbReference type="PROSITE" id="PS51192"/>
    </source>
</evidence>
<feature type="compositionally biased region" description="Acidic residues" evidence="8">
    <location>
        <begin position="1274"/>
        <end position="1286"/>
    </location>
</feature>
<feature type="compositionally biased region" description="Polar residues" evidence="8">
    <location>
        <begin position="1321"/>
        <end position="1335"/>
    </location>
</feature>
<dbReference type="CDD" id="cd17917">
    <property type="entry name" value="DEXHc_RHA-like"/>
    <property type="match status" value="1"/>
</dbReference>
<dbReference type="InterPro" id="IPR011545">
    <property type="entry name" value="DEAD/DEAH_box_helicase_dom"/>
</dbReference>
<comment type="similarity">
    <text evidence="6">Belongs to the DExH box helicase family.</text>
</comment>
<dbReference type="PROSITE" id="PS51192">
    <property type="entry name" value="HELICASE_ATP_BIND_1"/>
    <property type="match status" value="1"/>
</dbReference>
<evidence type="ECO:0000259" key="9">
    <source>
        <dbReference type="PROSITE" id="PS50137"/>
    </source>
</evidence>
<dbReference type="InterPro" id="IPR007502">
    <property type="entry name" value="Helicase-assoc_dom"/>
</dbReference>
<gene>
    <name evidence="12" type="ORF">JAAARDRAFT_189115</name>
</gene>
<sequence>MQLDPTKGPSSSSSSSHPSLKRPYGQQAHAYASRAGIEERSNEERVQWPSVSSPSPPPKIPRVDRASSPPAPASIKGTGARPVFSPEIQMPSFNAPSSSRQHQHHHAASTSSPRQPSWRNSRSTANSLPGGASAPVSRTSSLSGGRRGSALPIVAGEVHDEKYIIETFGRVDPGKKFTENPKGTLGNWYAIVHGTNPEYVSKDVSIHGRRYVRTSVFIDAEPIIVAHGDAASKKVAERLAALCAVYQLAERGILDASAKKDSKTPSATQVTLTDGTAVTFEQARQFMDYYCRRYGFPKPDVDFTTRKSSWEAVMTVGGRRIGIGAASNKKMANVNCYLDVTQYLEKCDPELWKTFLEAAKTGKDLGMAPKVHLGVSESLGDEIRDLCGDIKKSTLFKNRPVIGGGGDGQGINGDAMDVDMVQVVPTQPPTGPRFRAPDNRYLKEKSQRLAERRERYLADPKMAKMRDTRAALPVYARSADLLEHIASNEVTICMAATGSGKTTQIPQLILDSYIDRGEGAKCNIICTQPRRLAAISVADRVAKERNESCGRDGSIGYQVRFETKLPERNGSVTFCTTGIFLKRMQSHLLGGSAGADSRGLDDVTHVIVDEVHERDVDTDLLLVVLKRLLADRKARGKPLKIVLMSATIDPTLFQTYFPDDHGSPAKVIEIPGRSFPVEKRYLDDIVPQLKASPLTSWVFRDDSVAKYLEAELAPVYSGGETPRARSDDLELPYPLIALTISHVLQKTDDGHVLVFLPGWEEIIGTQRALLNGGPLGLEFGNTKKFSIHLLHSTIPLAEQQVIFEPPPEGVRRIILATNIAETSVTIPDVVYVVDTAKIKEQRYDPERHMSSLISAWVGSSNLNQRAGRAGRHRPGEYYGIIGQRRADALHPYQTVEMKRVDLSNVVMHVKALDFPQMTVEEVLAATIEPPAQERVAAAIKDLQMVGALDPKNNLTSLGRVLLQLPVEVQMGRLVLYGSFFRCLDQALTLAALLTNRDPFVCPMHLKREASEKKSSWTPQEFRSDALAALQAYNAWWALQSTGQYVTANRFCIDNFLSKPTLLMVDKVKRHLLQSLYHAGVIDVSAGGRVQTDVPKRAEDLRVPDELNANGDSLPLLAGLIAIASQPKFAIRTGEKGYRTQQDKMVFIHPSSVNNRKFEGDAREIQGQKQLFAFAEKRQNISIPGQAVPQKNIVTTTRLDPLSYLMFGAYNIEVTERGLECDDWLPIVGNIDALDDIQRLKILMEACMLRVFEGITMGRRHQHLRSMPIPIPSREEEEEESGDEDGEGSSRGSRLSQSEIRDLDVMTRDIVRILNRFHDEQASQSRSNSRPATPSGSPGYGLSRLPFVGSRSGYNTPYGGTYNSRPSTPSRLSRGGF</sequence>
<dbReference type="FunFam" id="3.40.50.300:FF:000526">
    <property type="entry name" value="DExH-box ATP-dependent RNA helicase DExH3"/>
    <property type="match status" value="1"/>
</dbReference>
<dbReference type="InterPro" id="IPR014001">
    <property type="entry name" value="Helicase_ATP-bd"/>
</dbReference>
<evidence type="ECO:0000256" key="5">
    <source>
        <dbReference type="ARBA" id="ARBA00022884"/>
    </source>
</evidence>
<dbReference type="HOGENOM" id="CLU_001832_1_1_1"/>
<dbReference type="Pfam" id="PF21010">
    <property type="entry name" value="HA2_C"/>
    <property type="match status" value="1"/>
</dbReference>
<dbReference type="SUPFAM" id="SSF52540">
    <property type="entry name" value="P-loop containing nucleoside triphosphate hydrolases"/>
    <property type="match status" value="1"/>
</dbReference>
<evidence type="ECO:0008006" key="14">
    <source>
        <dbReference type="Google" id="ProtNLM"/>
    </source>
</evidence>
<dbReference type="InterPro" id="IPR001650">
    <property type="entry name" value="Helicase_C-like"/>
</dbReference>
<evidence type="ECO:0000313" key="13">
    <source>
        <dbReference type="Proteomes" id="UP000027265"/>
    </source>
</evidence>
<dbReference type="GO" id="GO:0005524">
    <property type="term" value="F:ATP binding"/>
    <property type="evidence" value="ECO:0007669"/>
    <property type="project" value="UniProtKB-KW"/>
</dbReference>
<evidence type="ECO:0000256" key="1">
    <source>
        <dbReference type="ARBA" id="ARBA00022741"/>
    </source>
</evidence>
<evidence type="ECO:0000259" key="11">
    <source>
        <dbReference type="PROSITE" id="PS51194"/>
    </source>
</evidence>
<keyword evidence="5 7" id="KW-0694">RNA-binding</keyword>
<proteinExistence type="inferred from homology"/>
<keyword evidence="4" id="KW-0067">ATP-binding</keyword>
<dbReference type="Pfam" id="PF00035">
    <property type="entry name" value="dsrm"/>
    <property type="match status" value="1"/>
</dbReference>
<dbReference type="InParanoid" id="A0A067QJ64"/>
<dbReference type="GO" id="GO:0016787">
    <property type="term" value="F:hydrolase activity"/>
    <property type="evidence" value="ECO:0007669"/>
    <property type="project" value="UniProtKB-KW"/>
</dbReference>
<keyword evidence="1" id="KW-0547">Nucleotide-binding</keyword>
<evidence type="ECO:0000256" key="7">
    <source>
        <dbReference type="PROSITE-ProRule" id="PRU00266"/>
    </source>
</evidence>
<dbReference type="STRING" id="933084.A0A067QJ64"/>
<feature type="compositionally biased region" description="Polar residues" evidence="8">
    <location>
        <begin position="113"/>
        <end position="127"/>
    </location>
</feature>
<feature type="domain" description="Helicase C-terminal" evidence="11">
    <location>
        <begin position="739"/>
        <end position="913"/>
    </location>
</feature>
<dbReference type="SMART" id="SM00490">
    <property type="entry name" value="HELICc"/>
    <property type="match status" value="1"/>
</dbReference>
<evidence type="ECO:0000256" key="3">
    <source>
        <dbReference type="ARBA" id="ARBA00022806"/>
    </source>
</evidence>
<dbReference type="InterPro" id="IPR027417">
    <property type="entry name" value="P-loop_NTPase"/>
</dbReference>
<evidence type="ECO:0000256" key="4">
    <source>
        <dbReference type="ARBA" id="ARBA00022840"/>
    </source>
</evidence>
<evidence type="ECO:0000313" key="12">
    <source>
        <dbReference type="EMBL" id="KDQ63552.1"/>
    </source>
</evidence>
<dbReference type="CDD" id="cd18791">
    <property type="entry name" value="SF2_C_RHA"/>
    <property type="match status" value="1"/>
</dbReference>
<dbReference type="PANTHER" id="PTHR18934:SF203">
    <property type="entry name" value="ATP-DEPENDENT RNA HELICASE A"/>
    <property type="match status" value="1"/>
</dbReference>
<keyword evidence="3" id="KW-0347">Helicase</keyword>
<dbReference type="PROSITE" id="PS50137">
    <property type="entry name" value="DS_RBD"/>
    <property type="match status" value="1"/>
</dbReference>
<keyword evidence="13" id="KW-1185">Reference proteome</keyword>